<gene>
    <name evidence="2" type="ORF">E2562_035360</name>
</gene>
<evidence type="ECO:0000256" key="1">
    <source>
        <dbReference type="SAM" id="MobiDB-lite"/>
    </source>
</evidence>
<reference evidence="2 3" key="1">
    <citation type="submission" date="2019-11" db="EMBL/GenBank/DDBJ databases">
        <title>Whole genome sequence of Oryza granulata.</title>
        <authorList>
            <person name="Li W."/>
        </authorList>
    </citation>
    <scope>NUCLEOTIDE SEQUENCE [LARGE SCALE GENOMIC DNA]</scope>
    <source>
        <strain evidence="3">cv. Menghai</strain>
        <tissue evidence="2">Leaf</tissue>
    </source>
</reference>
<dbReference type="AlphaFoldDB" id="A0A6G1BPS4"/>
<proteinExistence type="predicted"/>
<keyword evidence="3" id="KW-1185">Reference proteome</keyword>
<comment type="caution">
    <text evidence="2">The sequence shown here is derived from an EMBL/GenBank/DDBJ whole genome shotgun (WGS) entry which is preliminary data.</text>
</comment>
<accession>A0A6G1BPS4</accession>
<protein>
    <submittedName>
        <fullName evidence="2">Uncharacterized protein</fullName>
    </submittedName>
</protein>
<evidence type="ECO:0000313" key="2">
    <source>
        <dbReference type="EMBL" id="KAF0890028.1"/>
    </source>
</evidence>
<feature type="compositionally biased region" description="Basic and acidic residues" evidence="1">
    <location>
        <begin position="81"/>
        <end position="91"/>
    </location>
</feature>
<evidence type="ECO:0000313" key="3">
    <source>
        <dbReference type="Proteomes" id="UP000479710"/>
    </source>
</evidence>
<feature type="region of interest" description="Disordered" evidence="1">
    <location>
        <begin position="81"/>
        <end position="100"/>
    </location>
</feature>
<sequence>MKNVQASVVRYTAAAAAARLLAHVAHLLLQRPRQGRRCHPNSDAQSQHTLLAAKATCIAAPGCSVKNRKIKAAGRIERWGGKREKEADRKAANGKVADEEAASLDGKRRFTFLQEAAGEAADGEMASLAGKRGNR</sequence>
<dbReference type="Proteomes" id="UP000479710">
    <property type="component" value="Unassembled WGS sequence"/>
</dbReference>
<organism evidence="2 3">
    <name type="scientific">Oryza meyeriana var. granulata</name>
    <dbReference type="NCBI Taxonomy" id="110450"/>
    <lineage>
        <taxon>Eukaryota</taxon>
        <taxon>Viridiplantae</taxon>
        <taxon>Streptophyta</taxon>
        <taxon>Embryophyta</taxon>
        <taxon>Tracheophyta</taxon>
        <taxon>Spermatophyta</taxon>
        <taxon>Magnoliopsida</taxon>
        <taxon>Liliopsida</taxon>
        <taxon>Poales</taxon>
        <taxon>Poaceae</taxon>
        <taxon>BOP clade</taxon>
        <taxon>Oryzoideae</taxon>
        <taxon>Oryzeae</taxon>
        <taxon>Oryzinae</taxon>
        <taxon>Oryza</taxon>
        <taxon>Oryza meyeriana</taxon>
    </lineage>
</organism>
<dbReference type="EMBL" id="SPHZ02000012">
    <property type="protein sequence ID" value="KAF0890028.1"/>
    <property type="molecule type" value="Genomic_DNA"/>
</dbReference>
<name>A0A6G1BPS4_9ORYZ</name>